<dbReference type="Proteomes" id="UP000001072">
    <property type="component" value="Unassembled WGS sequence"/>
</dbReference>
<dbReference type="EMBL" id="GL883120">
    <property type="protein sequence ID" value="EGG04072.1"/>
    <property type="molecule type" value="Genomic_DNA"/>
</dbReference>
<dbReference type="OrthoDB" id="10363610at2759"/>
<dbReference type="HOGENOM" id="CLU_645700_0_0_1"/>
<proteinExistence type="predicted"/>
<evidence type="ECO:0000313" key="3">
    <source>
        <dbReference type="Proteomes" id="UP000001072"/>
    </source>
</evidence>
<organism evidence="3">
    <name type="scientific">Melampsora larici-populina (strain 98AG31 / pathotype 3-4-7)</name>
    <name type="common">Poplar leaf rust fungus</name>
    <dbReference type="NCBI Taxonomy" id="747676"/>
    <lineage>
        <taxon>Eukaryota</taxon>
        <taxon>Fungi</taxon>
        <taxon>Dikarya</taxon>
        <taxon>Basidiomycota</taxon>
        <taxon>Pucciniomycotina</taxon>
        <taxon>Pucciniomycetes</taxon>
        <taxon>Pucciniales</taxon>
        <taxon>Melampsoraceae</taxon>
        <taxon>Melampsora</taxon>
    </lineage>
</organism>
<sequence>MTDPKKTTPYQRTGSEFSQGASALLTKRPRKLISFQHILANFEVATYSLAHALVIGFWGSAQLQPQIDVEVQIVTQVRKQSAIGSVFASVALTAMENLVHCLDKDNNPTQLIGHLLDPGAYETLKELHMHNLQWTSFHMILDLLFERPIWPIFNNLQVRDASLGVLCKSGIGSIEPHLPMKGISLTDCNYFTAQNITCQFLVFCAICKGIRNGENRMVASSEAVKFKVMTIFLKAIKLLTTSKSKDLCEIINAFDKKIYLASKHKLFLLEGLACKMLCNYIENFRVQASRLAYGYRLLAYRAYQSCGTKCQDMKRKHKVRLPRHSEYSPMALCVTSNRNISALTKTTSPDLNEQSKKPPVSNSASPHLGLPVIPEMPSTLTTMEQSTGNLSHPSNTSQRVFNNSETTKQNFDVAALLAASHTWQT</sequence>
<evidence type="ECO:0000313" key="2">
    <source>
        <dbReference type="EMBL" id="EGG04072.1"/>
    </source>
</evidence>
<dbReference type="RefSeq" id="XP_007412533.1">
    <property type="nucleotide sequence ID" value="XM_007412471.1"/>
</dbReference>
<accession>F4RTW1</accession>
<reference evidence="3" key="1">
    <citation type="journal article" date="2011" name="Proc. Natl. Acad. Sci. U.S.A.">
        <title>Obligate biotrophy features unraveled by the genomic analysis of rust fungi.</title>
        <authorList>
            <person name="Duplessis S."/>
            <person name="Cuomo C.A."/>
            <person name="Lin Y.-C."/>
            <person name="Aerts A."/>
            <person name="Tisserant E."/>
            <person name="Veneault-Fourrey C."/>
            <person name="Joly D.L."/>
            <person name="Hacquard S."/>
            <person name="Amselem J."/>
            <person name="Cantarel B.L."/>
            <person name="Chiu R."/>
            <person name="Coutinho P.M."/>
            <person name="Feau N."/>
            <person name="Field M."/>
            <person name="Frey P."/>
            <person name="Gelhaye E."/>
            <person name="Goldberg J."/>
            <person name="Grabherr M.G."/>
            <person name="Kodira C.D."/>
            <person name="Kohler A."/>
            <person name="Kuees U."/>
            <person name="Lindquist E.A."/>
            <person name="Lucas S.M."/>
            <person name="Mago R."/>
            <person name="Mauceli E."/>
            <person name="Morin E."/>
            <person name="Murat C."/>
            <person name="Pangilinan J.L."/>
            <person name="Park R."/>
            <person name="Pearson M."/>
            <person name="Quesneville H."/>
            <person name="Rouhier N."/>
            <person name="Sakthikumar S."/>
            <person name="Salamov A.A."/>
            <person name="Schmutz J."/>
            <person name="Selles B."/>
            <person name="Shapiro H."/>
            <person name="Tanguay P."/>
            <person name="Tuskan G.A."/>
            <person name="Henrissat B."/>
            <person name="Van de Peer Y."/>
            <person name="Rouze P."/>
            <person name="Ellis J.G."/>
            <person name="Dodds P.N."/>
            <person name="Schein J.E."/>
            <person name="Zhong S."/>
            <person name="Hamelin R.C."/>
            <person name="Grigoriev I.V."/>
            <person name="Szabo L.J."/>
            <person name="Martin F."/>
        </authorList>
    </citation>
    <scope>NUCLEOTIDE SEQUENCE [LARGE SCALE GENOMIC DNA]</scope>
    <source>
        <strain evidence="3">98AG31 / pathotype 3-4-7</strain>
    </source>
</reference>
<dbReference type="InParanoid" id="F4RTW1"/>
<dbReference type="AlphaFoldDB" id="F4RTW1"/>
<dbReference type="KEGG" id="mlr:MELLADRAFT_108678"/>
<feature type="region of interest" description="Disordered" evidence="1">
    <location>
        <begin position="346"/>
        <end position="370"/>
    </location>
</feature>
<evidence type="ECO:0000256" key="1">
    <source>
        <dbReference type="SAM" id="MobiDB-lite"/>
    </source>
</evidence>
<dbReference type="VEuPathDB" id="FungiDB:MELLADRAFT_108678"/>
<keyword evidence="3" id="KW-1185">Reference proteome</keyword>
<name>F4RTW1_MELLP</name>
<dbReference type="GeneID" id="18923537"/>
<gene>
    <name evidence="2" type="ORF">MELLADRAFT_108678</name>
</gene>
<protein>
    <submittedName>
        <fullName evidence="2">Uncharacterized protein</fullName>
    </submittedName>
</protein>